<reference evidence="9" key="1">
    <citation type="submission" date="2020-10" db="EMBL/GenBank/DDBJ databases">
        <authorList>
            <person name="Kikuchi T."/>
        </authorList>
    </citation>
    <scope>NUCLEOTIDE SEQUENCE</scope>
    <source>
        <strain evidence="9">NKZ352</strain>
    </source>
</reference>
<dbReference type="SUPFAM" id="SSF90123">
    <property type="entry name" value="ABC transporter transmembrane region"/>
    <property type="match status" value="1"/>
</dbReference>
<dbReference type="InterPro" id="IPR036640">
    <property type="entry name" value="ABC1_TM_sf"/>
</dbReference>
<comment type="caution">
    <text evidence="9">The sequence shown here is derived from an EMBL/GenBank/DDBJ whole genome shotgun (WGS) entry which is preliminary data.</text>
</comment>
<feature type="transmembrane region" description="Helical" evidence="6">
    <location>
        <begin position="275"/>
        <end position="297"/>
    </location>
</feature>
<evidence type="ECO:0000256" key="5">
    <source>
        <dbReference type="ARBA" id="ARBA00023136"/>
    </source>
</evidence>
<dbReference type="GO" id="GO:0015910">
    <property type="term" value="P:long-chain fatty acid import into peroxisome"/>
    <property type="evidence" value="ECO:0007669"/>
    <property type="project" value="TreeGrafter"/>
</dbReference>
<evidence type="ECO:0000256" key="4">
    <source>
        <dbReference type="ARBA" id="ARBA00022989"/>
    </source>
</evidence>
<protein>
    <submittedName>
        <fullName evidence="9">Uncharacterized protein</fullName>
    </submittedName>
</protein>
<keyword evidence="5 6" id="KW-0472">Membrane</keyword>
<dbReference type="GO" id="GO:0042760">
    <property type="term" value="P:very long-chain fatty acid catabolic process"/>
    <property type="evidence" value="ECO:0007669"/>
    <property type="project" value="TreeGrafter"/>
</dbReference>
<name>A0A8S1HY95_9PELO</name>
<feature type="transmembrane region" description="Helical" evidence="6">
    <location>
        <begin position="79"/>
        <end position="107"/>
    </location>
</feature>
<comment type="similarity">
    <text evidence="1">Belongs to the ABC transporter superfamily. ABCD family. Peroxisomal fatty acyl CoA transporter (TC 3.A.1.203) subfamily.</text>
</comment>
<dbReference type="InterPro" id="IPR003439">
    <property type="entry name" value="ABC_transporter-like_ATP-bd"/>
</dbReference>
<keyword evidence="2" id="KW-0813">Transport</keyword>
<dbReference type="AlphaFoldDB" id="A0A8S1HY95"/>
<dbReference type="Gene3D" id="1.20.1560.10">
    <property type="entry name" value="ABC transporter type 1, transmembrane domain"/>
    <property type="match status" value="1"/>
</dbReference>
<keyword evidence="4 6" id="KW-1133">Transmembrane helix</keyword>
<dbReference type="Pfam" id="PF00005">
    <property type="entry name" value="ABC_tran"/>
    <property type="match status" value="1"/>
</dbReference>
<evidence type="ECO:0000256" key="6">
    <source>
        <dbReference type="SAM" id="Phobius"/>
    </source>
</evidence>
<organism evidence="9 10">
    <name type="scientific">Caenorhabditis auriculariae</name>
    <dbReference type="NCBI Taxonomy" id="2777116"/>
    <lineage>
        <taxon>Eukaryota</taxon>
        <taxon>Metazoa</taxon>
        <taxon>Ecdysozoa</taxon>
        <taxon>Nematoda</taxon>
        <taxon>Chromadorea</taxon>
        <taxon>Rhabditida</taxon>
        <taxon>Rhabditina</taxon>
        <taxon>Rhabditomorpha</taxon>
        <taxon>Rhabditoidea</taxon>
        <taxon>Rhabditidae</taxon>
        <taxon>Peloderinae</taxon>
        <taxon>Caenorhabditis</taxon>
    </lineage>
</organism>
<dbReference type="Proteomes" id="UP000835052">
    <property type="component" value="Unassembled WGS sequence"/>
</dbReference>
<feature type="domain" description="ABC transmembrane type-1" evidence="8">
    <location>
        <begin position="79"/>
        <end position="275"/>
    </location>
</feature>
<dbReference type="GO" id="GO:0016887">
    <property type="term" value="F:ATP hydrolysis activity"/>
    <property type="evidence" value="ECO:0007669"/>
    <property type="project" value="InterPro"/>
</dbReference>
<gene>
    <name evidence="9" type="ORF">CAUJ_LOCUS15400</name>
</gene>
<dbReference type="InterPro" id="IPR050835">
    <property type="entry name" value="ABC_transporter_sub-D"/>
</dbReference>
<dbReference type="GO" id="GO:0005524">
    <property type="term" value="F:ATP binding"/>
    <property type="evidence" value="ECO:0007669"/>
    <property type="project" value="InterPro"/>
</dbReference>
<evidence type="ECO:0000259" key="8">
    <source>
        <dbReference type="PROSITE" id="PS50929"/>
    </source>
</evidence>
<dbReference type="PROSITE" id="PS50929">
    <property type="entry name" value="ABC_TM1F"/>
    <property type="match status" value="1"/>
</dbReference>
<evidence type="ECO:0000256" key="3">
    <source>
        <dbReference type="ARBA" id="ARBA00022692"/>
    </source>
</evidence>
<dbReference type="PANTHER" id="PTHR11384:SF65">
    <property type="entry name" value="ABC TRANSPORTER DOMAIN-CONTAINING PROTEIN"/>
    <property type="match status" value="1"/>
</dbReference>
<keyword evidence="10" id="KW-1185">Reference proteome</keyword>
<accession>A0A8S1HY95</accession>
<dbReference type="InterPro" id="IPR027417">
    <property type="entry name" value="P-loop_NTPase"/>
</dbReference>
<dbReference type="Pfam" id="PF06472">
    <property type="entry name" value="ABC_membrane_2"/>
    <property type="match status" value="1"/>
</dbReference>
<dbReference type="InterPro" id="IPR017871">
    <property type="entry name" value="ABC_transporter-like_CS"/>
</dbReference>
<dbReference type="InterPro" id="IPR011527">
    <property type="entry name" value="ABC1_TM_dom"/>
</dbReference>
<feature type="transmembrane region" description="Helical" evidence="6">
    <location>
        <begin position="153"/>
        <end position="174"/>
    </location>
</feature>
<dbReference type="EMBL" id="CAJGYM010000179">
    <property type="protein sequence ID" value="CAD6199498.1"/>
    <property type="molecule type" value="Genomic_DNA"/>
</dbReference>
<dbReference type="GO" id="GO:0005324">
    <property type="term" value="F:long-chain fatty acid transmembrane transporter activity"/>
    <property type="evidence" value="ECO:0007669"/>
    <property type="project" value="TreeGrafter"/>
</dbReference>
<evidence type="ECO:0000313" key="9">
    <source>
        <dbReference type="EMBL" id="CAD6199498.1"/>
    </source>
</evidence>
<dbReference type="GO" id="GO:0140359">
    <property type="term" value="F:ABC-type transporter activity"/>
    <property type="evidence" value="ECO:0007669"/>
    <property type="project" value="InterPro"/>
</dbReference>
<dbReference type="PROSITE" id="PS00211">
    <property type="entry name" value="ABC_TRANSPORTER_1"/>
    <property type="match status" value="1"/>
</dbReference>
<dbReference type="Gene3D" id="3.40.50.300">
    <property type="entry name" value="P-loop containing nucleotide triphosphate hydrolases"/>
    <property type="match status" value="1"/>
</dbReference>
<dbReference type="GO" id="GO:0006635">
    <property type="term" value="P:fatty acid beta-oxidation"/>
    <property type="evidence" value="ECO:0007669"/>
    <property type="project" value="TreeGrafter"/>
</dbReference>
<evidence type="ECO:0000256" key="2">
    <source>
        <dbReference type="ARBA" id="ARBA00022448"/>
    </source>
</evidence>
<sequence length="606" mass="70047">MGRLQVAEKKFHFGYRVFYNLFRLFPLLYSNLELGLLFTVLTVAAAVGNEIVNYKTGKIPGKFYLYLLERDEGKFWHEFWIASLAYLGLCLLYATLTFFSWCLYLVLRRNLVRSLHKLYYSRNLYYKLNGIDNEGIDNPDQRITQDADKLSKLFATNILPVVLLSPFIITYYSVHTWQTAGGWGVGMVVVYFLIGVVINRILISPLTPWAARVEKSEGDFRYKHVSVRDNAEESAMYRAEKYEKFASEESFAVLFQRLKWFIIWKFPSQFFQYFFDYYGGVLSYAIQFFPIFVFGMYKNLDPGHLSQQISNNAFYFIYLINCFTRLTDLAMNIGELGGYVMRVTELVDHAKEHVYSESNEGFTEVISSLETRTGLSKKSDNLLVVQDLCFGAPTQPQSLIIAGLSFNVPSNKSLLITGPSGVGKTSLLRTIAKLWPHQAGKIDRNFADEEVYFLPQRPYFPVGRLSLRQQLEFPSLEVDTPKIPIDSIIEILKTVQLSHLFAMCGDVNQPVDFEWQDTLSPGEQQRLCFARMILAKPTLAFIDEACSQVDENLEQIMYHVLQNHNINYVSVGHRQSLKRYHDFELNISNSTTSFCEEIRHEHFDQF</sequence>
<proteinExistence type="inferred from homology"/>
<evidence type="ECO:0000259" key="7">
    <source>
        <dbReference type="PROSITE" id="PS50893"/>
    </source>
</evidence>
<dbReference type="PANTHER" id="PTHR11384">
    <property type="entry name" value="ATP-BINDING CASSETTE, SUB-FAMILY D MEMBER"/>
    <property type="match status" value="1"/>
</dbReference>
<dbReference type="OrthoDB" id="422637at2759"/>
<evidence type="ECO:0000256" key="1">
    <source>
        <dbReference type="ARBA" id="ARBA00008575"/>
    </source>
</evidence>
<feature type="transmembrane region" description="Helical" evidence="6">
    <location>
        <begin position="180"/>
        <end position="202"/>
    </location>
</feature>
<keyword evidence="3 6" id="KW-0812">Transmembrane</keyword>
<dbReference type="GO" id="GO:0005778">
    <property type="term" value="C:peroxisomal membrane"/>
    <property type="evidence" value="ECO:0007669"/>
    <property type="project" value="TreeGrafter"/>
</dbReference>
<dbReference type="PROSITE" id="PS50893">
    <property type="entry name" value="ABC_TRANSPORTER_2"/>
    <property type="match status" value="1"/>
</dbReference>
<evidence type="ECO:0000313" key="10">
    <source>
        <dbReference type="Proteomes" id="UP000835052"/>
    </source>
</evidence>
<dbReference type="GO" id="GO:0007031">
    <property type="term" value="P:peroxisome organization"/>
    <property type="evidence" value="ECO:0007669"/>
    <property type="project" value="TreeGrafter"/>
</dbReference>
<feature type="domain" description="ABC transporter" evidence="7">
    <location>
        <begin position="383"/>
        <end position="599"/>
    </location>
</feature>
<dbReference type="SUPFAM" id="SSF52540">
    <property type="entry name" value="P-loop containing nucleoside triphosphate hydrolases"/>
    <property type="match status" value="1"/>
</dbReference>
<dbReference type="CDD" id="cd03223">
    <property type="entry name" value="ABCD_peroxisomal_ALDP"/>
    <property type="match status" value="1"/>
</dbReference>
<feature type="transmembrane region" description="Helical" evidence="6">
    <location>
        <begin position="21"/>
        <end position="47"/>
    </location>
</feature>